<reference evidence="1 2" key="1">
    <citation type="submission" date="2024-12" db="EMBL/GenBank/DDBJ databases">
        <title>The unique morphological basis and parallel evolutionary history of personate flowers in Penstemon.</title>
        <authorList>
            <person name="Depatie T.H."/>
            <person name="Wessinger C.A."/>
        </authorList>
    </citation>
    <scope>NUCLEOTIDE SEQUENCE [LARGE SCALE GENOMIC DNA]</scope>
    <source>
        <strain evidence="1">WTNN_2</strain>
        <tissue evidence="1">Leaf</tissue>
    </source>
</reference>
<gene>
    <name evidence="1" type="ORF">ACJIZ3_012621</name>
</gene>
<organism evidence="1 2">
    <name type="scientific">Penstemon smallii</name>
    <dbReference type="NCBI Taxonomy" id="265156"/>
    <lineage>
        <taxon>Eukaryota</taxon>
        <taxon>Viridiplantae</taxon>
        <taxon>Streptophyta</taxon>
        <taxon>Embryophyta</taxon>
        <taxon>Tracheophyta</taxon>
        <taxon>Spermatophyta</taxon>
        <taxon>Magnoliopsida</taxon>
        <taxon>eudicotyledons</taxon>
        <taxon>Gunneridae</taxon>
        <taxon>Pentapetalae</taxon>
        <taxon>asterids</taxon>
        <taxon>lamiids</taxon>
        <taxon>Lamiales</taxon>
        <taxon>Plantaginaceae</taxon>
        <taxon>Cheloneae</taxon>
        <taxon>Penstemon</taxon>
    </lineage>
</organism>
<accession>A0ABD3UMK5</accession>
<protein>
    <recommendedName>
        <fullName evidence="3">Transposase</fullName>
    </recommendedName>
</protein>
<dbReference type="EMBL" id="JBJXBP010000001">
    <property type="protein sequence ID" value="KAL3850739.1"/>
    <property type="molecule type" value="Genomic_DNA"/>
</dbReference>
<keyword evidence="2" id="KW-1185">Reference proteome</keyword>
<sequence length="66" mass="7605">MIRLKRFLSQNVIYCLFHGVNNLQINKVRAIIESSKSLWRAADGRIASKKDAINVERNAERSAARY</sequence>
<comment type="caution">
    <text evidence="1">The sequence shown here is derived from an EMBL/GenBank/DDBJ whole genome shotgun (WGS) entry which is preliminary data.</text>
</comment>
<proteinExistence type="predicted"/>
<dbReference type="AlphaFoldDB" id="A0ABD3UMK5"/>
<name>A0ABD3UMK5_9LAMI</name>
<evidence type="ECO:0000313" key="2">
    <source>
        <dbReference type="Proteomes" id="UP001634393"/>
    </source>
</evidence>
<dbReference type="Proteomes" id="UP001634393">
    <property type="component" value="Unassembled WGS sequence"/>
</dbReference>
<evidence type="ECO:0008006" key="3">
    <source>
        <dbReference type="Google" id="ProtNLM"/>
    </source>
</evidence>
<evidence type="ECO:0000313" key="1">
    <source>
        <dbReference type="EMBL" id="KAL3850739.1"/>
    </source>
</evidence>